<dbReference type="Gene3D" id="3.40.50.720">
    <property type="entry name" value="NAD(P)-binding Rossmann-like Domain"/>
    <property type="match status" value="1"/>
</dbReference>
<dbReference type="PANTHER" id="PTHR10491">
    <property type="entry name" value="DTDP-4-DEHYDRORHAMNOSE REDUCTASE"/>
    <property type="match status" value="1"/>
</dbReference>
<comment type="function">
    <text evidence="6">Catalyzes the reduction of dTDP-6-deoxy-L-lyxo-4-hexulose to yield dTDP-L-rhamnose.</text>
</comment>
<dbReference type="InterPro" id="IPR036291">
    <property type="entry name" value="NAD(P)-bd_dom_sf"/>
</dbReference>
<proteinExistence type="inferred from homology"/>
<evidence type="ECO:0000313" key="8">
    <source>
        <dbReference type="EMBL" id="MCY0096383.1"/>
    </source>
</evidence>
<dbReference type="InterPro" id="IPR005913">
    <property type="entry name" value="dTDP_dehydrorham_reduct"/>
</dbReference>
<name>A0ABT3YKF5_9HYPH</name>
<keyword evidence="6" id="KW-0521">NADP</keyword>
<evidence type="ECO:0000313" key="9">
    <source>
        <dbReference type="Proteomes" id="UP001081283"/>
    </source>
</evidence>
<comment type="pathway">
    <text evidence="1 6">Carbohydrate biosynthesis; dTDP-L-rhamnose biosynthesis.</text>
</comment>
<dbReference type="Pfam" id="PF04321">
    <property type="entry name" value="RmlD_sub_bind"/>
    <property type="match status" value="1"/>
</dbReference>
<evidence type="ECO:0000256" key="5">
    <source>
        <dbReference type="ARBA" id="ARBA00048200"/>
    </source>
</evidence>
<evidence type="ECO:0000256" key="2">
    <source>
        <dbReference type="ARBA" id="ARBA00010944"/>
    </source>
</evidence>
<evidence type="ECO:0000256" key="6">
    <source>
        <dbReference type="RuleBase" id="RU364082"/>
    </source>
</evidence>
<reference evidence="8" key="1">
    <citation type="submission" date="2022-10" db="EMBL/GenBank/DDBJ databases">
        <title>Hoeflea sp. J2-29, isolated from marine algae.</title>
        <authorList>
            <person name="Kristyanto S."/>
            <person name="Kim J.M."/>
            <person name="Jeon C.O."/>
        </authorList>
    </citation>
    <scope>NUCLEOTIDE SEQUENCE</scope>
    <source>
        <strain evidence="8">J2-29</strain>
    </source>
</reference>
<gene>
    <name evidence="8" type="primary">rfbD</name>
    <name evidence="8" type="ORF">OEG82_20560</name>
</gene>
<comment type="cofactor">
    <cofactor evidence="6">
        <name>Mg(2+)</name>
        <dbReference type="ChEBI" id="CHEBI:18420"/>
    </cofactor>
    <text evidence="6">Binds 1 Mg(2+) ion per monomer.</text>
</comment>
<dbReference type="EC" id="1.1.1.133" evidence="3 6"/>
<dbReference type="Proteomes" id="UP001081283">
    <property type="component" value="Unassembled WGS sequence"/>
</dbReference>
<organism evidence="8 9">
    <name type="scientific">Hoeflea ulvae</name>
    <dbReference type="NCBI Taxonomy" id="2983764"/>
    <lineage>
        <taxon>Bacteria</taxon>
        <taxon>Pseudomonadati</taxon>
        <taxon>Pseudomonadota</taxon>
        <taxon>Alphaproteobacteria</taxon>
        <taxon>Hyphomicrobiales</taxon>
        <taxon>Rhizobiaceae</taxon>
        <taxon>Hoeflea</taxon>
    </lineage>
</organism>
<evidence type="ECO:0000256" key="3">
    <source>
        <dbReference type="ARBA" id="ARBA00012929"/>
    </source>
</evidence>
<dbReference type="InterPro" id="IPR029903">
    <property type="entry name" value="RmlD-like-bd"/>
</dbReference>
<evidence type="ECO:0000256" key="1">
    <source>
        <dbReference type="ARBA" id="ARBA00004781"/>
    </source>
</evidence>
<evidence type="ECO:0000256" key="4">
    <source>
        <dbReference type="ARBA" id="ARBA00017099"/>
    </source>
</evidence>
<comment type="similarity">
    <text evidence="2 6">Belongs to the dTDP-4-dehydrorhamnose reductase family.</text>
</comment>
<dbReference type="NCBIfam" id="TIGR01214">
    <property type="entry name" value="rmlD"/>
    <property type="match status" value="1"/>
</dbReference>
<keyword evidence="9" id="KW-1185">Reference proteome</keyword>
<dbReference type="RefSeq" id="WP_267615026.1">
    <property type="nucleotide sequence ID" value="NZ_JAOVZQ010000001.1"/>
</dbReference>
<dbReference type="EMBL" id="JAOVZQ010000001">
    <property type="protein sequence ID" value="MCY0096383.1"/>
    <property type="molecule type" value="Genomic_DNA"/>
</dbReference>
<feature type="domain" description="RmlD-like substrate binding" evidence="7">
    <location>
        <begin position="1"/>
        <end position="290"/>
    </location>
</feature>
<keyword evidence="6 8" id="KW-0560">Oxidoreductase</keyword>
<comment type="caution">
    <text evidence="8">The sequence shown here is derived from an EMBL/GenBank/DDBJ whole genome shotgun (WGS) entry which is preliminary data.</text>
</comment>
<dbReference type="CDD" id="cd05254">
    <property type="entry name" value="dTDP_HR_like_SDR_e"/>
    <property type="match status" value="1"/>
</dbReference>
<dbReference type="PANTHER" id="PTHR10491:SF4">
    <property type="entry name" value="METHIONINE ADENOSYLTRANSFERASE 2 SUBUNIT BETA"/>
    <property type="match status" value="1"/>
</dbReference>
<dbReference type="SUPFAM" id="SSF51735">
    <property type="entry name" value="NAD(P)-binding Rossmann-fold domains"/>
    <property type="match status" value="1"/>
</dbReference>
<protein>
    <recommendedName>
        <fullName evidence="4 6">dTDP-4-dehydrorhamnose reductase</fullName>
        <ecNumber evidence="3 6">1.1.1.133</ecNumber>
    </recommendedName>
</protein>
<dbReference type="GO" id="GO:0008831">
    <property type="term" value="F:dTDP-4-dehydrorhamnose reductase activity"/>
    <property type="evidence" value="ECO:0007669"/>
    <property type="project" value="UniProtKB-EC"/>
</dbReference>
<accession>A0ABT3YKF5</accession>
<dbReference type="Gene3D" id="3.90.25.10">
    <property type="entry name" value="UDP-galactose 4-epimerase, domain 1"/>
    <property type="match status" value="1"/>
</dbReference>
<evidence type="ECO:0000259" key="7">
    <source>
        <dbReference type="Pfam" id="PF04321"/>
    </source>
</evidence>
<comment type="catalytic activity">
    <reaction evidence="5 6">
        <text>dTDP-beta-L-rhamnose + NADP(+) = dTDP-4-dehydro-beta-L-rhamnose + NADPH + H(+)</text>
        <dbReference type="Rhea" id="RHEA:21796"/>
        <dbReference type="ChEBI" id="CHEBI:15378"/>
        <dbReference type="ChEBI" id="CHEBI:57510"/>
        <dbReference type="ChEBI" id="CHEBI:57783"/>
        <dbReference type="ChEBI" id="CHEBI:58349"/>
        <dbReference type="ChEBI" id="CHEBI:62830"/>
        <dbReference type="EC" id="1.1.1.133"/>
    </reaction>
</comment>
<sequence>MRIAVTGRHGQLALSLQERAAADAGITLICLGRPDLDLSRPGTIAPALAACQADLVINAAAYTAVDAAESDAEAAFAVNATGAGAVASAAAGLGLPVIQISTDYVFDGSAGAPYCETAPTNPVSVYGASKLAGEAAVAAANPRHLIIRTAWVYSPFGANFVKTMLRLAGERDTLRVVDDQIGNPTSALDLADGMLAAARTVLQPGFDRWGVYNIAGSGSTSWAGFAAHVLAESGRAGGPSARVEPIPGSDYVTAATRPSNSRLDCARAETIFGYRAPDWRQSSAEVVRRLLTKV</sequence>